<proteinExistence type="predicted"/>
<protein>
    <submittedName>
        <fullName evidence="1">Uncharacterized protein</fullName>
    </submittedName>
</protein>
<organism evidence="1 2">
    <name type="scientific">Pseudomonas syringae</name>
    <dbReference type="NCBI Taxonomy" id="317"/>
    <lineage>
        <taxon>Bacteria</taxon>
        <taxon>Pseudomonadati</taxon>
        <taxon>Pseudomonadota</taxon>
        <taxon>Gammaproteobacteria</taxon>
        <taxon>Pseudomonadales</taxon>
        <taxon>Pseudomonadaceae</taxon>
        <taxon>Pseudomonas</taxon>
    </lineage>
</organism>
<name>A0A085V7G7_PSESX</name>
<dbReference type="OrthoDB" id="6458179at2"/>
<dbReference type="PATRIC" id="fig|317.175.peg.5069"/>
<gene>
    <name evidence="1" type="ORF">IV01_24330</name>
</gene>
<evidence type="ECO:0000313" key="2">
    <source>
        <dbReference type="Proteomes" id="UP000028631"/>
    </source>
</evidence>
<evidence type="ECO:0000313" key="1">
    <source>
        <dbReference type="EMBL" id="KFE51380.1"/>
    </source>
</evidence>
<reference evidence="1 2" key="1">
    <citation type="submission" date="2014-07" db="EMBL/GenBank/DDBJ databases">
        <title>Draft Genome Sequences of Environmental Pseudomonas syringae strains.</title>
        <authorList>
            <person name="Baltrus D.A."/>
            <person name="Berge O."/>
            <person name="Morris C."/>
        </authorList>
    </citation>
    <scope>NUCLEOTIDE SEQUENCE [LARGE SCALE GENOMIC DNA]</scope>
    <source>
        <strain evidence="1 2">GAW0119</strain>
    </source>
</reference>
<keyword evidence="2" id="KW-1185">Reference proteome</keyword>
<dbReference type="RefSeq" id="WP_032631515.1">
    <property type="nucleotide sequence ID" value="NZ_JPQU01000089.1"/>
</dbReference>
<sequence length="521" mass="57608">MRYTVEQLLTHMRLGPSVLGWNAIVAYDRPKANKILAQEYIERFSQTDGYMPKLTGAVPMTDSELEYVYDYLMDAPRLSFINSPITSSKALLTMRVLGGSQFTIGTELGGSAAVTKVSEYDALQAIPYTIDIDLMIATGSIEEGGRVVLDLHAGYRPLLYLGPTRKQREEGGKFMLNKFKSMDPVITTYILNEMQSQEGQFLKVKYFDIKTHQEPGSTLAYAENYGEGEVLLFVTMEGGANGTYPASDEDLKFLIPQGGYSSTTVLGQRFLMDKIIAEGLKDMAAGSAFSYKLHGELDEFVSDIEVTQGQYKGPPIRSSSPSFAKIALSGFVLPLIKIENKNNFQLSIIDDEMLQVDWSGSAEQECTVAPPGGSDIMGRLVASWKFSIKFRFDLLGEDGELKLTPLADSKLEQVKIAPGTFADHPSAGRPFKEIADDLEPRLASELNACMDKFAAVVERIDAFRLNTLVFRGDNIVRFTRQDFPGDLALFGQLAPQMDVFDISPLEYVIGQGGKHTFEHLA</sequence>
<dbReference type="Proteomes" id="UP000028631">
    <property type="component" value="Unassembled WGS sequence"/>
</dbReference>
<dbReference type="AlphaFoldDB" id="A0A085V7G7"/>
<comment type="caution">
    <text evidence="1">The sequence shown here is derived from an EMBL/GenBank/DDBJ whole genome shotgun (WGS) entry which is preliminary data.</text>
</comment>
<accession>A0A085V7G7</accession>
<dbReference type="EMBL" id="JPQU01000089">
    <property type="protein sequence ID" value="KFE51380.1"/>
    <property type="molecule type" value="Genomic_DNA"/>
</dbReference>